<dbReference type="GO" id="GO:0009279">
    <property type="term" value="C:cell outer membrane"/>
    <property type="evidence" value="ECO:0007669"/>
    <property type="project" value="UniProtKB-SubCell"/>
</dbReference>
<evidence type="ECO:0000256" key="10">
    <source>
        <dbReference type="PROSITE-ProRule" id="PRU01360"/>
    </source>
</evidence>
<evidence type="ECO:0000256" key="1">
    <source>
        <dbReference type="ARBA" id="ARBA00004571"/>
    </source>
</evidence>
<evidence type="ECO:0000256" key="3">
    <source>
        <dbReference type="ARBA" id="ARBA00022452"/>
    </source>
</evidence>
<comment type="similarity">
    <text evidence="10 11">Belongs to the TonB-dependent receptor family.</text>
</comment>
<gene>
    <name evidence="15" type="ORF">FHS65_001315</name>
</gene>
<dbReference type="InterPro" id="IPR039426">
    <property type="entry name" value="TonB-dep_rcpt-like"/>
</dbReference>
<dbReference type="PROSITE" id="PS52016">
    <property type="entry name" value="TONB_DEPENDENT_REC_3"/>
    <property type="match status" value="1"/>
</dbReference>
<keyword evidence="8 10" id="KW-0472">Membrane</keyword>
<keyword evidence="16" id="KW-1185">Reference proteome</keyword>
<keyword evidence="6" id="KW-0406">Ion transport</keyword>
<dbReference type="SUPFAM" id="SSF56935">
    <property type="entry name" value="Porins"/>
    <property type="match status" value="1"/>
</dbReference>
<evidence type="ECO:0000313" key="15">
    <source>
        <dbReference type="EMBL" id="MBB5660569.1"/>
    </source>
</evidence>
<keyword evidence="3 10" id="KW-1134">Transmembrane beta strand</keyword>
<dbReference type="Pfam" id="PF07715">
    <property type="entry name" value="Plug"/>
    <property type="match status" value="1"/>
</dbReference>
<keyword evidence="15" id="KW-0675">Receptor</keyword>
<reference evidence="15 16" key="1">
    <citation type="submission" date="2020-08" db="EMBL/GenBank/DDBJ databases">
        <title>Genomic Encyclopedia of Type Strains, Phase IV (KMG-IV): sequencing the most valuable type-strain genomes for metagenomic binning, comparative biology and taxonomic classification.</title>
        <authorList>
            <person name="Goeker M."/>
        </authorList>
    </citation>
    <scope>NUCLEOTIDE SEQUENCE [LARGE SCALE GENOMIC DNA]</scope>
    <source>
        <strain evidence="15 16">DSM 24448</strain>
    </source>
</reference>
<dbReference type="AlphaFoldDB" id="A0A7W9A373"/>
<evidence type="ECO:0000259" key="14">
    <source>
        <dbReference type="Pfam" id="PF07715"/>
    </source>
</evidence>
<evidence type="ECO:0000259" key="13">
    <source>
        <dbReference type="Pfam" id="PF00593"/>
    </source>
</evidence>
<dbReference type="Gene3D" id="2.170.130.10">
    <property type="entry name" value="TonB-dependent receptor, plug domain"/>
    <property type="match status" value="1"/>
</dbReference>
<evidence type="ECO:0000313" key="16">
    <source>
        <dbReference type="Proteomes" id="UP000548978"/>
    </source>
</evidence>
<feature type="region of interest" description="Disordered" evidence="12">
    <location>
        <begin position="230"/>
        <end position="253"/>
    </location>
</feature>
<evidence type="ECO:0000256" key="12">
    <source>
        <dbReference type="SAM" id="MobiDB-lite"/>
    </source>
</evidence>
<dbReference type="InterPro" id="IPR000531">
    <property type="entry name" value="Beta-barrel_TonB"/>
</dbReference>
<accession>A0A7W9A373</accession>
<dbReference type="GO" id="GO:0044718">
    <property type="term" value="P:siderophore transmembrane transport"/>
    <property type="evidence" value="ECO:0007669"/>
    <property type="project" value="TreeGrafter"/>
</dbReference>
<proteinExistence type="inferred from homology"/>
<feature type="domain" description="TonB-dependent receptor-like beta-barrel" evidence="13">
    <location>
        <begin position="245"/>
        <end position="634"/>
    </location>
</feature>
<comment type="subcellular location">
    <subcellularLocation>
        <location evidence="1 10">Cell outer membrane</location>
        <topology evidence="1 10">Multi-pass membrane protein</topology>
    </subcellularLocation>
</comment>
<keyword evidence="4 10" id="KW-0812">Transmembrane</keyword>
<name>A0A7W9A373_9CAUL</name>
<dbReference type="RefSeq" id="WP_123287875.1">
    <property type="nucleotide sequence ID" value="NZ_JACIJB010000004.1"/>
</dbReference>
<protein>
    <submittedName>
        <fullName evidence="15">Outer membrane receptor protein involved in Fe transport</fullName>
    </submittedName>
</protein>
<evidence type="ECO:0000256" key="2">
    <source>
        <dbReference type="ARBA" id="ARBA00022448"/>
    </source>
</evidence>
<feature type="domain" description="TonB-dependent receptor plug" evidence="14">
    <location>
        <begin position="28"/>
        <end position="133"/>
    </location>
</feature>
<dbReference type="PANTHER" id="PTHR30069:SF53">
    <property type="entry name" value="COLICIN I RECEPTOR-RELATED"/>
    <property type="match status" value="1"/>
</dbReference>
<evidence type="ECO:0000256" key="9">
    <source>
        <dbReference type="ARBA" id="ARBA00023237"/>
    </source>
</evidence>
<keyword evidence="2 10" id="KW-0813">Transport</keyword>
<dbReference type="OrthoDB" id="7374174at2"/>
<dbReference type="EMBL" id="JACIJB010000004">
    <property type="protein sequence ID" value="MBB5660569.1"/>
    <property type="molecule type" value="Genomic_DNA"/>
</dbReference>
<dbReference type="Pfam" id="PF00593">
    <property type="entry name" value="TonB_dep_Rec_b-barrel"/>
    <property type="match status" value="1"/>
</dbReference>
<evidence type="ECO:0000256" key="5">
    <source>
        <dbReference type="ARBA" id="ARBA00022729"/>
    </source>
</evidence>
<dbReference type="Gene3D" id="2.40.170.20">
    <property type="entry name" value="TonB-dependent receptor, beta-barrel domain"/>
    <property type="match status" value="1"/>
</dbReference>
<evidence type="ECO:0000256" key="7">
    <source>
        <dbReference type="ARBA" id="ARBA00023077"/>
    </source>
</evidence>
<evidence type="ECO:0000256" key="4">
    <source>
        <dbReference type="ARBA" id="ARBA00022692"/>
    </source>
</evidence>
<evidence type="ECO:0000256" key="8">
    <source>
        <dbReference type="ARBA" id="ARBA00023136"/>
    </source>
</evidence>
<keyword evidence="7 11" id="KW-0798">TonB box</keyword>
<comment type="caution">
    <text evidence="15">The sequence shown here is derived from an EMBL/GenBank/DDBJ whole genome shotgun (WGS) entry which is preliminary data.</text>
</comment>
<dbReference type="PANTHER" id="PTHR30069">
    <property type="entry name" value="TONB-DEPENDENT OUTER MEMBRANE RECEPTOR"/>
    <property type="match status" value="1"/>
</dbReference>
<evidence type="ECO:0000256" key="11">
    <source>
        <dbReference type="RuleBase" id="RU003357"/>
    </source>
</evidence>
<dbReference type="InterPro" id="IPR036942">
    <property type="entry name" value="Beta-barrel_TonB_sf"/>
</dbReference>
<dbReference type="InterPro" id="IPR037066">
    <property type="entry name" value="Plug_dom_sf"/>
</dbReference>
<dbReference type="InterPro" id="IPR012910">
    <property type="entry name" value="Plug_dom"/>
</dbReference>
<sequence>MMQDPPVVLDEIVVTAPRLPAAEGEAAFSVIRLDGEALDRSMRLDEALGRVPAVGLFRRTSSLTANPTTQGLSLRAIAPTGAGRALVALDGVPLNDPFGGWVIWAQVPPEGLSGVDVVRAGGTGPYGAGALTGSVLLRERDTGGAWTAAVGERGSARLAASGTGDLGPLRWVATAGHERTDGHTPVRAPDAGAADRPLDLEASAASLRLDMPVGDALVSGRVSAFEEMRGSGVEGSDAEASGTALSLTATRQPDADRAGWRVQLWRRTSDLQNRFVATAPDRSSTSPANHQFHTPAIAWGLNAAWRMRRDGLETEFGVDARQAEGETNERYRFMGGEFTRSRQAGGETAVAGVYAEASATRGPWLVTGGLRLDHWSASDGRRVERDLQTDARVLDEQPADQSGDVVSARLGVRRALSPEWSVRAATYSAFRPATLNELHRPFRVGNDITEANAGLVPEQLTGIEAGLARETDRLDIRATLFATRIEDAIVNVTIGAGPGVFPRAGFVPAGGVLRERQNAGTIEAVGLELEAEARLREGLTLRGALAATDARVDGGSQAPQLTGLRPAQAPIWSATAGLDWTPAADWTVSVDARWESRRFDDDLNSRVLDPALTASARLERRLSPGLTAWVEGVNLFDANVETAETGTGVVSYGPPRTLWIGLSRRW</sequence>
<evidence type="ECO:0000256" key="6">
    <source>
        <dbReference type="ARBA" id="ARBA00023065"/>
    </source>
</evidence>
<dbReference type="GO" id="GO:0015344">
    <property type="term" value="F:siderophore uptake transmembrane transporter activity"/>
    <property type="evidence" value="ECO:0007669"/>
    <property type="project" value="TreeGrafter"/>
</dbReference>
<organism evidence="15 16">
    <name type="scientific">Brevundimonas halotolerans</name>
    <dbReference type="NCBI Taxonomy" id="69670"/>
    <lineage>
        <taxon>Bacteria</taxon>
        <taxon>Pseudomonadati</taxon>
        <taxon>Pseudomonadota</taxon>
        <taxon>Alphaproteobacteria</taxon>
        <taxon>Caulobacterales</taxon>
        <taxon>Caulobacteraceae</taxon>
        <taxon>Brevundimonas</taxon>
    </lineage>
</organism>
<keyword evidence="5" id="KW-0732">Signal</keyword>
<dbReference type="Proteomes" id="UP000548978">
    <property type="component" value="Unassembled WGS sequence"/>
</dbReference>
<keyword evidence="9 10" id="KW-0998">Cell outer membrane</keyword>